<feature type="compositionally biased region" description="Polar residues" evidence="1">
    <location>
        <begin position="10"/>
        <end position="29"/>
    </location>
</feature>
<name>A0A5N5RMG7_9BIFI</name>
<reference evidence="2 3" key="1">
    <citation type="journal article" date="2019" name="Int. J. Syst. Evol. Microbiol.">
        <title>Bifidobacterium jacchi sp. nov., isolated from the faeces of a baby common marmoset (Callithrix jacchus).</title>
        <authorList>
            <person name="Modesto M."/>
            <person name="Watanabe K."/>
            <person name="Arita M."/>
            <person name="Satti M."/>
            <person name="Oki K."/>
            <person name="Sciavilla P."/>
            <person name="Patavino C."/>
            <person name="Camma C."/>
            <person name="Michelini S."/>
            <person name="Sgorbati B."/>
            <person name="Mattarelli P."/>
        </authorList>
    </citation>
    <scope>NUCLEOTIDE SEQUENCE [LARGE SCALE GENOMIC DNA]</scope>
    <source>
        <strain evidence="2 3">MRM 9.3</strain>
    </source>
</reference>
<organism evidence="2 3">
    <name type="scientific">Bifidobacterium jacchi</name>
    <dbReference type="NCBI Taxonomy" id="2490545"/>
    <lineage>
        <taxon>Bacteria</taxon>
        <taxon>Bacillati</taxon>
        <taxon>Actinomycetota</taxon>
        <taxon>Actinomycetes</taxon>
        <taxon>Bifidobacteriales</taxon>
        <taxon>Bifidobacteriaceae</taxon>
        <taxon>Bifidobacterium</taxon>
    </lineage>
</organism>
<dbReference type="OrthoDB" id="3397505at2"/>
<accession>A0A5N5RMG7</accession>
<dbReference type="EMBL" id="RQSP01000006">
    <property type="protein sequence ID" value="KAB5607941.1"/>
    <property type="molecule type" value="Genomic_DNA"/>
</dbReference>
<dbReference type="AlphaFoldDB" id="A0A5N5RMG7"/>
<proteinExistence type="predicted"/>
<sequence length="189" mass="19321">MAGIAGCGNTAGNANQPSGDTVASSKTSEVTKIDASYAESYDSYDAMAKAADLVVDGEIVKATGTTEIGGVPATYYEVLVHSVAMRSGTAPKTVTVLQTGGVKDGQTFQVEGDPLLRPGDRELLYLKRGADDPNVFYTLAGPSGRLSISETGKLSKIGDSALTGVPATGEQALENVVAQVDGATMSIVD</sequence>
<gene>
    <name evidence="2" type="ORF">EHS19_03165</name>
</gene>
<dbReference type="RefSeq" id="WP_151916345.1">
    <property type="nucleotide sequence ID" value="NZ_RQSP01000006.1"/>
</dbReference>
<evidence type="ECO:0000256" key="1">
    <source>
        <dbReference type="SAM" id="MobiDB-lite"/>
    </source>
</evidence>
<dbReference type="Proteomes" id="UP000326336">
    <property type="component" value="Unassembled WGS sequence"/>
</dbReference>
<feature type="region of interest" description="Disordered" evidence="1">
    <location>
        <begin position="1"/>
        <end position="29"/>
    </location>
</feature>
<evidence type="ECO:0000313" key="3">
    <source>
        <dbReference type="Proteomes" id="UP000326336"/>
    </source>
</evidence>
<comment type="caution">
    <text evidence="2">The sequence shown here is derived from an EMBL/GenBank/DDBJ whole genome shotgun (WGS) entry which is preliminary data.</text>
</comment>
<keyword evidence="3" id="KW-1185">Reference proteome</keyword>
<protein>
    <submittedName>
        <fullName evidence="2">Uncharacterized protein</fullName>
    </submittedName>
</protein>
<evidence type="ECO:0000313" key="2">
    <source>
        <dbReference type="EMBL" id="KAB5607941.1"/>
    </source>
</evidence>